<dbReference type="GO" id="GO:0005829">
    <property type="term" value="C:cytosol"/>
    <property type="evidence" value="ECO:0007669"/>
    <property type="project" value="TreeGrafter"/>
</dbReference>
<dbReference type="PANTHER" id="PTHR11635">
    <property type="entry name" value="CAMP-DEPENDENT PROTEIN KINASE REGULATORY CHAIN"/>
    <property type="match status" value="1"/>
</dbReference>
<dbReference type="InterPro" id="IPR050503">
    <property type="entry name" value="cAMP-dep_PK_reg_su-like"/>
</dbReference>
<dbReference type="OrthoDB" id="9798104at2"/>
<dbReference type="Pfam" id="PF00027">
    <property type="entry name" value="cNMP_binding"/>
    <property type="match status" value="1"/>
</dbReference>
<dbReference type="GO" id="GO:0005952">
    <property type="term" value="C:cAMP-dependent protein kinase complex"/>
    <property type="evidence" value="ECO:0007669"/>
    <property type="project" value="InterPro"/>
</dbReference>
<evidence type="ECO:0000259" key="1">
    <source>
        <dbReference type="PROSITE" id="PS50042"/>
    </source>
</evidence>
<dbReference type="PRINTS" id="PR00103">
    <property type="entry name" value="CAMPKINASE"/>
</dbReference>
<keyword evidence="3" id="KW-1185">Reference proteome</keyword>
<dbReference type="SMART" id="SM00100">
    <property type="entry name" value="cNMP"/>
    <property type="match status" value="1"/>
</dbReference>
<organism evidence="2 3">
    <name type="scientific">Nocardioides marmoriginsengisoli</name>
    <dbReference type="NCBI Taxonomy" id="661483"/>
    <lineage>
        <taxon>Bacteria</taxon>
        <taxon>Bacillati</taxon>
        <taxon>Actinomycetota</taxon>
        <taxon>Actinomycetes</taxon>
        <taxon>Propionibacteriales</taxon>
        <taxon>Nocardioidaceae</taxon>
        <taxon>Nocardioides</taxon>
    </lineage>
</organism>
<dbReference type="RefSeq" id="WP_123228220.1">
    <property type="nucleotide sequence ID" value="NZ_RJSE01000007.1"/>
</dbReference>
<evidence type="ECO:0000313" key="2">
    <source>
        <dbReference type="EMBL" id="RNL62928.1"/>
    </source>
</evidence>
<dbReference type="PROSITE" id="PS00889">
    <property type="entry name" value="CNMP_BINDING_2"/>
    <property type="match status" value="1"/>
</dbReference>
<comment type="caution">
    <text evidence="2">The sequence shown here is derived from an EMBL/GenBank/DDBJ whole genome shotgun (WGS) entry which is preliminary data.</text>
</comment>
<protein>
    <submittedName>
        <fullName evidence="2">Cyclic nucleotide-binding domain-containing protein</fullName>
    </submittedName>
</protein>
<dbReference type="SUPFAM" id="SSF51206">
    <property type="entry name" value="cAMP-binding domain-like"/>
    <property type="match status" value="1"/>
</dbReference>
<dbReference type="InterPro" id="IPR000595">
    <property type="entry name" value="cNMP-bd_dom"/>
</dbReference>
<gene>
    <name evidence="2" type="ORF">EFK50_14480</name>
</gene>
<dbReference type="Proteomes" id="UP000267128">
    <property type="component" value="Unassembled WGS sequence"/>
</dbReference>
<evidence type="ECO:0000313" key="3">
    <source>
        <dbReference type="Proteomes" id="UP000267128"/>
    </source>
</evidence>
<proteinExistence type="predicted"/>
<dbReference type="PROSITE" id="PS50042">
    <property type="entry name" value="CNMP_BINDING_3"/>
    <property type="match status" value="1"/>
</dbReference>
<dbReference type="CDD" id="cd00038">
    <property type="entry name" value="CAP_ED"/>
    <property type="match status" value="1"/>
</dbReference>
<feature type="domain" description="Cyclic nucleotide-binding" evidence="1">
    <location>
        <begin position="17"/>
        <end position="132"/>
    </location>
</feature>
<dbReference type="InterPro" id="IPR014710">
    <property type="entry name" value="RmlC-like_jellyroll"/>
</dbReference>
<dbReference type="InterPro" id="IPR018490">
    <property type="entry name" value="cNMP-bd_dom_sf"/>
</dbReference>
<sequence length="133" mass="14309">MRLHKDAKTELIRSLPLFADCTPGEVAEVAAIADEIDLRSGLRLATEKADGQEFVVIIEGTADVTQGDAVINTLRSGDFFGEIALVTGEPRTASVIATSDVHALVIEGHAFRRLLEDAPDIDAKVRRAVAERT</sequence>
<accession>A0A3N0CHL5</accession>
<dbReference type="EMBL" id="RJSE01000007">
    <property type="protein sequence ID" value="RNL62928.1"/>
    <property type="molecule type" value="Genomic_DNA"/>
</dbReference>
<name>A0A3N0CHL5_9ACTN</name>
<dbReference type="PANTHER" id="PTHR11635:SF152">
    <property type="entry name" value="CAMP-DEPENDENT PROTEIN KINASE TYPE I REGULATORY SUBUNIT-RELATED"/>
    <property type="match status" value="1"/>
</dbReference>
<dbReference type="Gene3D" id="2.60.120.10">
    <property type="entry name" value="Jelly Rolls"/>
    <property type="match status" value="1"/>
</dbReference>
<dbReference type="InterPro" id="IPR018488">
    <property type="entry name" value="cNMP-bd_CS"/>
</dbReference>
<dbReference type="AlphaFoldDB" id="A0A3N0CHL5"/>
<reference evidence="2 3" key="1">
    <citation type="submission" date="2018-11" db="EMBL/GenBank/DDBJ databases">
        <authorList>
            <person name="Li F."/>
        </authorList>
    </citation>
    <scope>NUCLEOTIDE SEQUENCE [LARGE SCALE GENOMIC DNA]</scope>
    <source>
        <strain evidence="2 3">Gsoil 097</strain>
    </source>
</reference>